<dbReference type="SUPFAM" id="SSF52047">
    <property type="entry name" value="RNI-like"/>
    <property type="match status" value="1"/>
</dbReference>
<dbReference type="FunFam" id="3.80.10.10:FF:000233">
    <property type="entry name" value="Leucine-rich repeat receptor-like protein kinase TDR"/>
    <property type="match status" value="1"/>
</dbReference>
<dbReference type="OrthoDB" id="676979at2759"/>
<evidence type="ECO:0000256" key="7">
    <source>
        <dbReference type="ARBA" id="ARBA00022741"/>
    </source>
</evidence>
<reference evidence="16 17" key="2">
    <citation type="journal article" date="2009" name="PLoS ONE">
        <title>An integrated genetic and cytogenetic map of the cucumber genome.</title>
        <authorList>
            <person name="Ren Y."/>
            <person name="Zhang Z."/>
            <person name="Liu J."/>
            <person name="Staub J.E."/>
            <person name="Han Y."/>
            <person name="Cheng Z."/>
            <person name="Li X."/>
            <person name="Lu J."/>
            <person name="Miao H."/>
            <person name="Kang H."/>
            <person name="Xie B."/>
            <person name="Gu X."/>
            <person name="Wang X."/>
            <person name="Du Y."/>
            <person name="Jin W."/>
            <person name="Huang S."/>
        </authorList>
    </citation>
    <scope>NUCLEOTIDE SEQUENCE [LARGE SCALE GENOMIC DNA]</scope>
    <source>
        <strain evidence="17">cv. 9930</strain>
    </source>
</reference>
<dbReference type="Pfam" id="PF00069">
    <property type="entry name" value="Pkinase"/>
    <property type="match status" value="1"/>
</dbReference>
<dbReference type="GO" id="GO:0005524">
    <property type="term" value="F:ATP binding"/>
    <property type="evidence" value="ECO:0007669"/>
    <property type="project" value="UniProtKB-UniRule"/>
</dbReference>
<dbReference type="InterPro" id="IPR003591">
    <property type="entry name" value="Leu-rich_rpt_typical-subtyp"/>
</dbReference>
<dbReference type="Proteomes" id="UP000029981">
    <property type="component" value="Chromosome 1"/>
</dbReference>
<evidence type="ECO:0000313" key="17">
    <source>
        <dbReference type="Proteomes" id="UP000029981"/>
    </source>
</evidence>
<keyword evidence="6" id="KW-0677">Repeat</keyword>
<dbReference type="PROSITE" id="PS00107">
    <property type="entry name" value="PROTEIN_KINASE_ATP"/>
    <property type="match status" value="1"/>
</dbReference>
<dbReference type="Gramene" id="KGN66180">
    <property type="protein sequence ID" value="KGN66180"/>
    <property type="gene ID" value="Csa_1G574960"/>
</dbReference>
<evidence type="ECO:0000256" key="11">
    <source>
        <dbReference type="ARBA" id="ARBA00023136"/>
    </source>
</evidence>
<keyword evidence="7 13" id="KW-0547">Nucleotide-binding</keyword>
<dbReference type="STRING" id="3659.A0A0A0LWA3"/>
<dbReference type="GO" id="GO:0004672">
    <property type="term" value="F:protein kinase activity"/>
    <property type="evidence" value="ECO:0007669"/>
    <property type="project" value="InterPro"/>
</dbReference>
<evidence type="ECO:0000256" key="12">
    <source>
        <dbReference type="ARBA" id="ARBA00023180"/>
    </source>
</evidence>
<feature type="binding site" evidence="13">
    <location>
        <position position="724"/>
    </location>
    <ligand>
        <name>ATP</name>
        <dbReference type="ChEBI" id="CHEBI:30616"/>
    </ligand>
</feature>
<keyword evidence="4 14" id="KW-0812">Transmembrane</keyword>
<keyword evidence="8" id="KW-0418">Kinase</keyword>
<dbReference type="PROSITE" id="PS00108">
    <property type="entry name" value="PROTEIN_KINASE_ST"/>
    <property type="match status" value="1"/>
</dbReference>
<dbReference type="FunFam" id="1.10.510.10:FF:000714">
    <property type="entry name" value="Kinase family with leucine-rich repeat domain-containing protein"/>
    <property type="match status" value="1"/>
</dbReference>
<dbReference type="KEGG" id="csv:101214935"/>
<dbReference type="InterPro" id="IPR050994">
    <property type="entry name" value="At_inactive_RLKs"/>
</dbReference>
<dbReference type="PANTHER" id="PTHR48010">
    <property type="entry name" value="OS05G0588300 PROTEIN"/>
    <property type="match status" value="1"/>
</dbReference>
<evidence type="ECO:0000256" key="1">
    <source>
        <dbReference type="ARBA" id="ARBA00004479"/>
    </source>
</evidence>
<dbReference type="Gene3D" id="3.80.10.10">
    <property type="entry name" value="Ribonuclease Inhibitor"/>
    <property type="match status" value="5"/>
</dbReference>
<evidence type="ECO:0000256" key="10">
    <source>
        <dbReference type="ARBA" id="ARBA00022989"/>
    </source>
</evidence>
<evidence type="ECO:0000256" key="2">
    <source>
        <dbReference type="ARBA" id="ARBA00022614"/>
    </source>
</evidence>
<keyword evidence="17" id="KW-1185">Reference proteome</keyword>
<dbReference type="InterPro" id="IPR032675">
    <property type="entry name" value="LRR_dom_sf"/>
</dbReference>
<dbReference type="Pfam" id="PF13855">
    <property type="entry name" value="LRR_8"/>
    <property type="match status" value="2"/>
</dbReference>
<keyword evidence="9 13" id="KW-0067">ATP-binding</keyword>
<keyword evidence="10 14" id="KW-1133">Transmembrane helix</keyword>
<protein>
    <recommendedName>
        <fullName evidence="15">Protein kinase domain-containing protein</fullName>
    </recommendedName>
</protein>
<dbReference type="FunFam" id="3.80.10.10:FF:001670">
    <property type="entry name" value="Putative leucine-rich repeat receptor-like protein kinase family protein"/>
    <property type="match status" value="1"/>
</dbReference>
<evidence type="ECO:0000256" key="13">
    <source>
        <dbReference type="PROSITE-ProRule" id="PRU10141"/>
    </source>
</evidence>
<reference evidence="16 17" key="3">
    <citation type="journal article" date="2010" name="BMC Genomics">
        <title>Transcriptome sequencing and comparative analysis of cucumber flowers with different sex types.</title>
        <authorList>
            <person name="Guo S."/>
            <person name="Zheng Y."/>
            <person name="Joung J.G."/>
            <person name="Liu S."/>
            <person name="Zhang Z."/>
            <person name="Crasta O.R."/>
            <person name="Sobral B.W."/>
            <person name="Xu Y."/>
            <person name="Huang S."/>
            <person name="Fei Z."/>
        </authorList>
    </citation>
    <scope>NUCLEOTIDE SEQUENCE [LARGE SCALE GENOMIC DNA]</scope>
    <source>
        <strain evidence="17">cv. 9930</strain>
    </source>
</reference>
<dbReference type="eggNOG" id="KOG0619">
    <property type="taxonomic scope" value="Eukaryota"/>
</dbReference>
<reference evidence="16 17" key="1">
    <citation type="journal article" date="2009" name="Nat. Genet.">
        <title>The genome of the cucumber, Cucumis sativus L.</title>
        <authorList>
            <person name="Huang S."/>
            <person name="Li R."/>
            <person name="Zhang Z."/>
            <person name="Li L."/>
            <person name="Gu X."/>
            <person name="Fan W."/>
            <person name="Lucas W.J."/>
            <person name="Wang X."/>
            <person name="Xie B."/>
            <person name="Ni P."/>
            <person name="Ren Y."/>
            <person name="Zhu H."/>
            <person name="Li J."/>
            <person name="Lin K."/>
            <person name="Jin W."/>
            <person name="Fei Z."/>
            <person name="Li G."/>
            <person name="Staub J."/>
            <person name="Kilian A."/>
            <person name="van der Vossen E.A."/>
            <person name="Wu Y."/>
            <person name="Guo J."/>
            <person name="He J."/>
            <person name="Jia Z."/>
            <person name="Ren Y."/>
            <person name="Tian G."/>
            <person name="Lu Y."/>
            <person name="Ruan J."/>
            <person name="Qian W."/>
            <person name="Wang M."/>
            <person name="Huang Q."/>
            <person name="Li B."/>
            <person name="Xuan Z."/>
            <person name="Cao J."/>
            <person name="Asan"/>
            <person name="Wu Z."/>
            <person name="Zhang J."/>
            <person name="Cai Q."/>
            <person name="Bai Y."/>
            <person name="Zhao B."/>
            <person name="Han Y."/>
            <person name="Li Y."/>
            <person name="Li X."/>
            <person name="Wang S."/>
            <person name="Shi Q."/>
            <person name="Liu S."/>
            <person name="Cho W.K."/>
            <person name="Kim J.Y."/>
            <person name="Xu Y."/>
            <person name="Heller-Uszynska K."/>
            <person name="Miao H."/>
            <person name="Cheng Z."/>
            <person name="Zhang S."/>
            <person name="Wu J."/>
            <person name="Yang Y."/>
            <person name="Kang H."/>
            <person name="Li M."/>
            <person name="Liang H."/>
            <person name="Ren X."/>
            <person name="Shi Z."/>
            <person name="Wen M."/>
            <person name="Jian M."/>
            <person name="Yang H."/>
            <person name="Zhang G."/>
            <person name="Yang Z."/>
            <person name="Chen R."/>
            <person name="Liu S."/>
            <person name="Li J."/>
            <person name="Ma L."/>
            <person name="Liu H."/>
            <person name="Zhou Y."/>
            <person name="Zhao J."/>
            <person name="Fang X."/>
            <person name="Li G."/>
            <person name="Fang L."/>
            <person name="Li Y."/>
            <person name="Liu D."/>
            <person name="Zheng H."/>
            <person name="Zhang Y."/>
            <person name="Qin N."/>
            <person name="Li Z."/>
            <person name="Yang G."/>
            <person name="Yang S."/>
            <person name="Bolund L."/>
            <person name="Kristiansen K."/>
            <person name="Zheng H."/>
            <person name="Li S."/>
            <person name="Zhang X."/>
            <person name="Yang H."/>
            <person name="Wang J."/>
            <person name="Sun R."/>
            <person name="Zhang B."/>
            <person name="Jiang S."/>
            <person name="Wang J."/>
            <person name="Du Y."/>
            <person name="Li S."/>
        </authorList>
    </citation>
    <scope>NUCLEOTIDE SEQUENCE [LARGE SCALE GENOMIC DNA]</scope>
    <source>
        <strain evidence="17">cv. 9930</strain>
    </source>
</reference>
<dbReference type="GO" id="GO:0016020">
    <property type="term" value="C:membrane"/>
    <property type="evidence" value="ECO:0007669"/>
    <property type="project" value="UniProtKB-SubCell"/>
</dbReference>
<dbReference type="SMART" id="SM00220">
    <property type="entry name" value="S_TKc"/>
    <property type="match status" value="1"/>
</dbReference>
<evidence type="ECO:0000256" key="4">
    <source>
        <dbReference type="ARBA" id="ARBA00022692"/>
    </source>
</evidence>
<accession>A0A0A0LWA3</accession>
<dbReference type="FunFam" id="3.30.200.20:FF:000512">
    <property type="entry name" value="Receptor-like protein kinase HSL1"/>
    <property type="match status" value="1"/>
</dbReference>
<proteinExistence type="predicted"/>
<evidence type="ECO:0000256" key="9">
    <source>
        <dbReference type="ARBA" id="ARBA00022840"/>
    </source>
</evidence>
<dbReference type="InterPro" id="IPR001611">
    <property type="entry name" value="Leu-rich_rpt"/>
</dbReference>
<evidence type="ECO:0000256" key="6">
    <source>
        <dbReference type="ARBA" id="ARBA00022737"/>
    </source>
</evidence>
<dbReference type="FunFam" id="3.80.10.10:FF:000077">
    <property type="entry name" value="LRR receptor-like serine/threonine-protein kinase ERL1"/>
    <property type="match status" value="1"/>
</dbReference>
<dbReference type="EMBL" id="CM002922">
    <property type="protein sequence ID" value="KGN66180.1"/>
    <property type="molecule type" value="Genomic_DNA"/>
</dbReference>
<keyword evidence="5" id="KW-0732">Signal</keyword>
<dbReference type="InterPro" id="IPR011009">
    <property type="entry name" value="Kinase-like_dom_sf"/>
</dbReference>
<evidence type="ECO:0000313" key="16">
    <source>
        <dbReference type="EMBL" id="KGN66180.1"/>
    </source>
</evidence>
<dbReference type="OMA" id="HFSCHIF"/>
<reference evidence="16 17" key="4">
    <citation type="journal article" date="2011" name="BMC Genomics">
        <title>RNA-Seq improves annotation of protein-coding genes in the cucumber genome.</title>
        <authorList>
            <person name="Li Z."/>
            <person name="Zhang Z."/>
            <person name="Yan P."/>
            <person name="Huang S."/>
            <person name="Fei Z."/>
            <person name="Lin K."/>
        </authorList>
    </citation>
    <scope>NUCLEOTIDE SEQUENCE [LARGE SCALE GENOMIC DNA]</scope>
    <source>
        <strain evidence="17">cv. 9930</strain>
    </source>
</reference>
<evidence type="ECO:0000259" key="15">
    <source>
        <dbReference type="PROSITE" id="PS50011"/>
    </source>
</evidence>
<keyword evidence="11 14" id="KW-0472">Membrane</keyword>
<dbReference type="InterPro" id="IPR017441">
    <property type="entry name" value="Protein_kinase_ATP_BS"/>
</dbReference>
<keyword evidence="12" id="KW-0325">Glycoprotein</keyword>
<dbReference type="Gene3D" id="3.30.200.20">
    <property type="entry name" value="Phosphorylase Kinase, domain 1"/>
    <property type="match status" value="1"/>
</dbReference>
<dbReference type="InterPro" id="IPR008271">
    <property type="entry name" value="Ser/Thr_kinase_AS"/>
</dbReference>
<dbReference type="PROSITE" id="PS50011">
    <property type="entry name" value="PROTEIN_KINASE_DOM"/>
    <property type="match status" value="1"/>
</dbReference>
<evidence type="ECO:0000256" key="14">
    <source>
        <dbReference type="SAM" id="Phobius"/>
    </source>
</evidence>
<evidence type="ECO:0000256" key="5">
    <source>
        <dbReference type="ARBA" id="ARBA00022729"/>
    </source>
</evidence>
<name>A0A0A0LWA3_CUCSA</name>
<feature type="transmembrane region" description="Helical" evidence="14">
    <location>
        <begin position="639"/>
        <end position="661"/>
    </location>
</feature>
<gene>
    <name evidence="16" type="ORF">Csa_1G574960</name>
</gene>
<dbReference type="SUPFAM" id="SSF52058">
    <property type="entry name" value="L domain-like"/>
    <property type="match status" value="1"/>
</dbReference>
<keyword evidence="3" id="KW-0808">Transferase</keyword>
<organism evidence="16 17">
    <name type="scientific">Cucumis sativus</name>
    <name type="common">Cucumber</name>
    <dbReference type="NCBI Taxonomy" id="3659"/>
    <lineage>
        <taxon>Eukaryota</taxon>
        <taxon>Viridiplantae</taxon>
        <taxon>Streptophyta</taxon>
        <taxon>Embryophyta</taxon>
        <taxon>Tracheophyta</taxon>
        <taxon>Spermatophyta</taxon>
        <taxon>Magnoliopsida</taxon>
        <taxon>eudicotyledons</taxon>
        <taxon>Gunneridae</taxon>
        <taxon>Pentapetalae</taxon>
        <taxon>rosids</taxon>
        <taxon>fabids</taxon>
        <taxon>Cucurbitales</taxon>
        <taxon>Cucurbitaceae</taxon>
        <taxon>Benincaseae</taxon>
        <taxon>Cucumis</taxon>
    </lineage>
</organism>
<feature type="domain" description="Protein kinase" evidence="15">
    <location>
        <begin position="694"/>
        <end position="979"/>
    </location>
</feature>
<dbReference type="PRINTS" id="PR00019">
    <property type="entry name" value="LEURICHRPT"/>
</dbReference>
<dbReference type="GO" id="GO:0009791">
    <property type="term" value="P:post-embryonic development"/>
    <property type="evidence" value="ECO:0007669"/>
    <property type="project" value="UniProtKB-ARBA"/>
</dbReference>
<sequence>MTTSLSSLSLFFFLKPISFFFLFLCFHHVNSQLYQQEHSVLLRLNQFWKNQAPITHWLSSNVSHCSWPEVQCTNNSVTALFFPSYNLNGTIPSFISDLKNLTYLNFQVNYFTGGFPTTLYSCLNLNYLDLSQNLLTGPIPDDVDRLSRLQFLSLGGNNFSGEIPVSISRLSELRFLHLYVNQFNGTYPSEIGNLLNLEELLLAYNSKLEPAELPSSFAQLSKLTYLWMSGSNVIGEIPEWIGNLTALVQLDLSRNNLIGKIPNSLFTLKNLSFVYLFKNKLSGEIPQRIDSKAITEYDLSENNLTGRIPAAIGDLQNLTALLLFTNRLHGEIPESIGRLPLLTDVRLFDNNLNGTIPPDFGRNLILRGFQVNSNKLTGSLPEHLCSGGQLLGLIAYQNNLSGELPKSLGNCDSLVIVDVHENNISGEIPAGLWTALNLTYAVMSNNSFTGDFPQTVSKNLARLEISNNKISGEIPSELSSFWNLTEFEASNNLLTGNIPEELTALSKLNNLLLDENQINGELPKKITSWKSLQRLKLNRNRLSGEIPDEFGYLPNLNDLDLSENQLSGSIPLSLGKLSLNFLDLSSNFLSGVIPSAFENSIFARSFLNNPNLCSNNAVLNLDGCSLRTQNSRKISSQHLALIVSLGVIVVILFVVSALFIIKIYRRNGYRADVEWKLTSFQRLNFSEANLLSGLSENNVIGSGGSGKVYRIPVNSLGETMAVKKIWNNRKSDHKLEKQFMAEVKILSSIRHNNIIKLLCCVSCDTSKLLVYEYMEKQSLDKWLHKKNSPPRITGSEPISGVALNWPTRFQIAVGAAQGLCYMHHDCSPPVIHRDLKSSNILLDSDFNAKIADFGLAKLLIKQGEPASVSAVAGSFGYIAPEYAQTPRINEKIDVFSFGVILLELATGKEALDGDADSSLAEWAWEYIKKGKPIVDALDEDVKEPQYLDEMCSVFKLGVICTSGLPTHRPNMNQALQILIGSRTSAPQNHGDKKQGE</sequence>
<dbReference type="SUPFAM" id="SSF56112">
    <property type="entry name" value="Protein kinase-like (PK-like)"/>
    <property type="match status" value="1"/>
</dbReference>
<dbReference type="AlphaFoldDB" id="A0A0A0LWA3"/>
<dbReference type="Pfam" id="PF00560">
    <property type="entry name" value="LRR_1"/>
    <property type="match status" value="4"/>
</dbReference>
<comment type="subcellular location">
    <subcellularLocation>
        <location evidence="1">Membrane</location>
        <topology evidence="1">Single-pass type I membrane protein</topology>
    </subcellularLocation>
</comment>
<dbReference type="Gene3D" id="1.10.510.10">
    <property type="entry name" value="Transferase(Phosphotransferase) domain 1"/>
    <property type="match status" value="1"/>
</dbReference>
<dbReference type="InterPro" id="IPR000719">
    <property type="entry name" value="Prot_kinase_dom"/>
</dbReference>
<dbReference type="SMART" id="SM00369">
    <property type="entry name" value="LRR_TYP"/>
    <property type="match status" value="6"/>
</dbReference>
<keyword evidence="2" id="KW-0433">Leucine-rich repeat</keyword>
<dbReference type="PANTHER" id="PTHR48010:SF96">
    <property type="entry name" value="OS05G0595800 PROTEIN"/>
    <property type="match status" value="1"/>
</dbReference>
<evidence type="ECO:0000256" key="8">
    <source>
        <dbReference type="ARBA" id="ARBA00022777"/>
    </source>
</evidence>
<evidence type="ECO:0000256" key="3">
    <source>
        <dbReference type="ARBA" id="ARBA00022679"/>
    </source>
</evidence>